<feature type="compositionally biased region" description="Basic and acidic residues" evidence="1">
    <location>
        <begin position="86"/>
        <end position="96"/>
    </location>
</feature>
<name>A0ABV5FVY8_9MICC</name>
<dbReference type="EMBL" id="JBHMFI010000001">
    <property type="protein sequence ID" value="MFB9070853.1"/>
    <property type="molecule type" value="Genomic_DNA"/>
</dbReference>
<evidence type="ECO:0000256" key="1">
    <source>
        <dbReference type="SAM" id="MobiDB-lite"/>
    </source>
</evidence>
<protein>
    <submittedName>
        <fullName evidence="2">Uncharacterized protein</fullName>
    </submittedName>
</protein>
<dbReference type="Proteomes" id="UP001589575">
    <property type="component" value="Unassembled WGS sequence"/>
</dbReference>
<comment type="caution">
    <text evidence="2">The sequence shown here is derived from an EMBL/GenBank/DDBJ whole genome shotgun (WGS) entry which is preliminary data.</text>
</comment>
<proteinExistence type="predicted"/>
<keyword evidence="3" id="KW-1185">Reference proteome</keyword>
<reference evidence="2 3" key="1">
    <citation type="submission" date="2024-09" db="EMBL/GenBank/DDBJ databases">
        <authorList>
            <person name="Sun Q."/>
            <person name="Mori K."/>
        </authorList>
    </citation>
    <scope>NUCLEOTIDE SEQUENCE [LARGE SCALE GENOMIC DNA]</scope>
    <source>
        <strain evidence="2 3">CCM 7609</strain>
    </source>
</reference>
<feature type="region of interest" description="Disordered" evidence="1">
    <location>
        <begin position="1"/>
        <end position="41"/>
    </location>
</feature>
<accession>A0ABV5FVY8</accession>
<organism evidence="2 3">
    <name type="scientific">Citricoccus parietis</name>
    <dbReference type="NCBI Taxonomy" id="592307"/>
    <lineage>
        <taxon>Bacteria</taxon>
        <taxon>Bacillati</taxon>
        <taxon>Actinomycetota</taxon>
        <taxon>Actinomycetes</taxon>
        <taxon>Micrococcales</taxon>
        <taxon>Micrococcaceae</taxon>
        <taxon>Citricoccus</taxon>
    </lineage>
</organism>
<sequence length="96" mass="10261">MGPAPSGCDCPASPRWSAWTSRTRRRPLPSSHRPPAGPVLASACPPCVSGCGPWAERCRSRGPTADGGSAPRCPWSRQGPRNLRSPRHEHQGRAGR</sequence>
<gene>
    <name evidence="2" type="ORF">ACFFX0_06445</name>
</gene>
<evidence type="ECO:0000313" key="2">
    <source>
        <dbReference type="EMBL" id="MFB9070853.1"/>
    </source>
</evidence>
<evidence type="ECO:0000313" key="3">
    <source>
        <dbReference type="Proteomes" id="UP001589575"/>
    </source>
</evidence>
<feature type="region of interest" description="Disordered" evidence="1">
    <location>
        <begin position="58"/>
        <end position="96"/>
    </location>
</feature>